<protein>
    <submittedName>
        <fullName evidence="1">Uncharacterized protein</fullName>
    </submittedName>
</protein>
<comment type="caution">
    <text evidence="1">The sequence shown here is derived from an EMBL/GenBank/DDBJ whole genome shotgun (WGS) entry which is preliminary data.</text>
</comment>
<keyword evidence="2" id="KW-1185">Reference proteome</keyword>
<dbReference type="AlphaFoldDB" id="A0A2G5TGW8"/>
<dbReference type="Proteomes" id="UP000230233">
    <property type="component" value="Chromosome V"/>
</dbReference>
<name>A0A2G5TGW8_9PELO</name>
<proteinExistence type="predicted"/>
<reference evidence="2" key="1">
    <citation type="submission" date="2017-10" db="EMBL/GenBank/DDBJ databases">
        <title>Rapid genome shrinkage in a self-fertile nematode reveals novel sperm competition proteins.</title>
        <authorList>
            <person name="Yin D."/>
            <person name="Schwarz E.M."/>
            <person name="Thomas C.G."/>
            <person name="Felde R.L."/>
            <person name="Korf I.F."/>
            <person name="Cutter A.D."/>
            <person name="Schartner C.M."/>
            <person name="Ralston E.J."/>
            <person name="Meyer B.J."/>
            <person name="Haag E.S."/>
        </authorList>
    </citation>
    <scope>NUCLEOTIDE SEQUENCE [LARGE SCALE GENOMIC DNA]</scope>
    <source>
        <strain evidence="2">JU1422</strain>
    </source>
</reference>
<sequence>MDDDIDCRLAIGMFLPSFLDTFSWVNDLIAVDEKNRPELVNNRPPTVPGYRKREIYVAQKRVKFDRLIQDKLQWLQKGNHHTSHYILKGDYFQFTKNKSEATHLLRQSDYTFPGWSGLDKTVLRMLLIDENTNTVSTR</sequence>
<evidence type="ECO:0000313" key="1">
    <source>
        <dbReference type="EMBL" id="PIC26463.1"/>
    </source>
</evidence>
<dbReference type="EMBL" id="PDUG01000005">
    <property type="protein sequence ID" value="PIC26463.1"/>
    <property type="molecule type" value="Genomic_DNA"/>
</dbReference>
<evidence type="ECO:0000313" key="2">
    <source>
        <dbReference type="Proteomes" id="UP000230233"/>
    </source>
</evidence>
<accession>A0A2G5TGW8</accession>
<organism evidence="1 2">
    <name type="scientific">Caenorhabditis nigoni</name>
    <dbReference type="NCBI Taxonomy" id="1611254"/>
    <lineage>
        <taxon>Eukaryota</taxon>
        <taxon>Metazoa</taxon>
        <taxon>Ecdysozoa</taxon>
        <taxon>Nematoda</taxon>
        <taxon>Chromadorea</taxon>
        <taxon>Rhabditida</taxon>
        <taxon>Rhabditina</taxon>
        <taxon>Rhabditomorpha</taxon>
        <taxon>Rhabditoidea</taxon>
        <taxon>Rhabditidae</taxon>
        <taxon>Peloderinae</taxon>
        <taxon>Caenorhabditis</taxon>
    </lineage>
</organism>
<gene>
    <name evidence="1" type="primary">Cnig_chr_V.g19030</name>
    <name evidence="1" type="ORF">B9Z55_019030</name>
</gene>